<dbReference type="RefSeq" id="WP_100163243.1">
    <property type="nucleotide sequence ID" value="NZ_PGTB01000065.1"/>
</dbReference>
<dbReference type="EMBL" id="PGTB01000065">
    <property type="protein sequence ID" value="PJE35915.1"/>
    <property type="molecule type" value="Genomic_DNA"/>
</dbReference>
<evidence type="ECO:0000313" key="2">
    <source>
        <dbReference type="EMBL" id="PJE35915.1"/>
    </source>
</evidence>
<organism evidence="2 3">
    <name type="scientific">Pseudooceanicola lipolyticus</name>
    <dbReference type="NCBI Taxonomy" id="2029104"/>
    <lineage>
        <taxon>Bacteria</taxon>
        <taxon>Pseudomonadati</taxon>
        <taxon>Pseudomonadota</taxon>
        <taxon>Alphaproteobacteria</taxon>
        <taxon>Rhodobacterales</taxon>
        <taxon>Paracoccaceae</taxon>
        <taxon>Pseudooceanicola</taxon>
    </lineage>
</organism>
<sequence length="198" mass="21030">MGRAFLFLILLALPAAAQEDPMALQRCIWRCLADSSGATDPRYHQCVERLCSAYPETPPGQPYGGAQAAPPAPAAPAWSTGVATDGFSRYAGIVAQDGSGRSLYYMCTPHGLSYLALFGVQNAGGPFRFQIGGLEYQLSFDRSRGELTLNMPPRSPFLAALGQGGTLRILDGGGAHVMDLSLNGAWAAIHNTVYACFQ</sequence>
<protein>
    <submittedName>
        <fullName evidence="2">Uncharacterized protein</fullName>
    </submittedName>
</protein>
<evidence type="ECO:0000313" key="3">
    <source>
        <dbReference type="Proteomes" id="UP000231553"/>
    </source>
</evidence>
<name>A0A2M8IZG5_9RHOB</name>
<keyword evidence="3" id="KW-1185">Reference proteome</keyword>
<reference evidence="2 3" key="1">
    <citation type="journal article" date="2018" name="Int. J. Syst. Evol. Microbiol.">
        <title>Pseudooceanicola lipolyticus sp. nov., a marine alphaproteobacterium, reclassification of Oceanicola flagellatus as Pseudooceanicola flagellatus comb. nov. and emended description of the genus Pseudooceanicola.</title>
        <authorList>
            <person name="Huang M.-M."/>
            <person name="Guo L.-L."/>
            <person name="Wu Y.-H."/>
            <person name="Lai Q.-L."/>
            <person name="Shao Z.-Z."/>
            <person name="Wang C.-S."/>
            <person name="Wu M."/>
            <person name="Xu X.-W."/>
        </authorList>
    </citation>
    <scope>NUCLEOTIDE SEQUENCE [LARGE SCALE GENOMIC DNA]</scope>
    <source>
        <strain evidence="2 3">157</strain>
    </source>
</reference>
<evidence type="ECO:0000256" key="1">
    <source>
        <dbReference type="SAM" id="SignalP"/>
    </source>
</evidence>
<comment type="caution">
    <text evidence="2">The sequence shown here is derived from an EMBL/GenBank/DDBJ whole genome shotgun (WGS) entry which is preliminary data.</text>
</comment>
<dbReference type="OrthoDB" id="7837118at2"/>
<dbReference type="AlphaFoldDB" id="A0A2M8IZG5"/>
<keyword evidence="1" id="KW-0732">Signal</keyword>
<accession>A0A2M8IZG5</accession>
<gene>
    <name evidence="2" type="ORF">CVM52_14705</name>
</gene>
<proteinExistence type="predicted"/>
<feature type="signal peptide" evidence="1">
    <location>
        <begin position="1"/>
        <end position="17"/>
    </location>
</feature>
<feature type="chain" id="PRO_5014915588" evidence="1">
    <location>
        <begin position="18"/>
        <end position="198"/>
    </location>
</feature>
<dbReference type="Proteomes" id="UP000231553">
    <property type="component" value="Unassembled WGS sequence"/>
</dbReference>